<keyword evidence="4" id="KW-0963">Cytoplasm</keyword>
<accession>A0A9P0FQY5</accession>
<evidence type="ECO:0000256" key="9">
    <source>
        <dbReference type="ARBA" id="ARBA00030615"/>
    </source>
</evidence>
<dbReference type="PANTHER" id="PTHR21321">
    <property type="entry name" value="PNAS-3 RELATED"/>
    <property type="match status" value="1"/>
</dbReference>
<dbReference type="AlphaFoldDB" id="A0A9P0FQY5"/>
<dbReference type="GO" id="GO:0071051">
    <property type="term" value="P:poly(A)-dependent snoRNA 3'-end processing"/>
    <property type="evidence" value="ECO:0007669"/>
    <property type="project" value="TreeGrafter"/>
</dbReference>
<dbReference type="Gene3D" id="3.30.1370.10">
    <property type="entry name" value="K Homology domain, type 1"/>
    <property type="match status" value="1"/>
</dbReference>
<protein>
    <recommendedName>
        <fullName evidence="9">Ribosomal RNA-processing protein 40</fullName>
    </recommendedName>
</protein>
<dbReference type="InterPro" id="IPR036612">
    <property type="entry name" value="KH_dom_type_1_sf"/>
</dbReference>
<dbReference type="InterPro" id="IPR004088">
    <property type="entry name" value="KH_dom_type_1"/>
</dbReference>
<dbReference type="GO" id="GO:0000177">
    <property type="term" value="C:cytoplasmic exosome (RNase complex)"/>
    <property type="evidence" value="ECO:0007669"/>
    <property type="project" value="TreeGrafter"/>
</dbReference>
<evidence type="ECO:0000256" key="2">
    <source>
        <dbReference type="ARBA" id="ARBA00004604"/>
    </source>
</evidence>
<dbReference type="CDD" id="cd22526">
    <property type="entry name" value="KH-I_Rrp40"/>
    <property type="match status" value="1"/>
</dbReference>
<dbReference type="GO" id="GO:0003723">
    <property type="term" value="F:RNA binding"/>
    <property type="evidence" value="ECO:0007669"/>
    <property type="project" value="UniProtKB-KW"/>
</dbReference>
<evidence type="ECO:0000313" key="12">
    <source>
        <dbReference type="Proteomes" id="UP001154078"/>
    </source>
</evidence>
<name>A0A9P0FQY5_BRAAE</name>
<dbReference type="InterPro" id="IPR049469">
    <property type="entry name" value="RRP40_KH-I"/>
</dbReference>
<dbReference type="Gene3D" id="2.40.50.100">
    <property type="match status" value="1"/>
</dbReference>
<evidence type="ECO:0000259" key="10">
    <source>
        <dbReference type="Pfam" id="PF15985"/>
    </source>
</evidence>
<evidence type="ECO:0000256" key="7">
    <source>
        <dbReference type="ARBA" id="ARBA00022884"/>
    </source>
</evidence>
<dbReference type="InterPro" id="IPR037319">
    <property type="entry name" value="Rrp40_S1"/>
</dbReference>
<keyword evidence="6" id="KW-0271">Exosome</keyword>
<dbReference type="Gene3D" id="2.40.50.140">
    <property type="entry name" value="Nucleic acid-binding proteins"/>
    <property type="match status" value="1"/>
</dbReference>
<keyword evidence="5" id="KW-0698">rRNA processing</keyword>
<keyword evidence="7" id="KW-0694">RNA-binding</keyword>
<organism evidence="11 12">
    <name type="scientific">Brassicogethes aeneus</name>
    <name type="common">Rape pollen beetle</name>
    <name type="synonym">Meligethes aeneus</name>
    <dbReference type="NCBI Taxonomy" id="1431903"/>
    <lineage>
        <taxon>Eukaryota</taxon>
        <taxon>Metazoa</taxon>
        <taxon>Ecdysozoa</taxon>
        <taxon>Arthropoda</taxon>
        <taxon>Hexapoda</taxon>
        <taxon>Insecta</taxon>
        <taxon>Pterygota</taxon>
        <taxon>Neoptera</taxon>
        <taxon>Endopterygota</taxon>
        <taxon>Coleoptera</taxon>
        <taxon>Polyphaga</taxon>
        <taxon>Cucujiformia</taxon>
        <taxon>Nitidulidae</taxon>
        <taxon>Meligethinae</taxon>
        <taxon>Brassicogethes</taxon>
    </lineage>
</organism>
<proteinExistence type="inferred from homology"/>
<evidence type="ECO:0000256" key="4">
    <source>
        <dbReference type="ARBA" id="ARBA00022490"/>
    </source>
</evidence>
<evidence type="ECO:0000256" key="5">
    <source>
        <dbReference type="ARBA" id="ARBA00022552"/>
    </source>
</evidence>
<dbReference type="GO" id="GO:0071038">
    <property type="term" value="P:TRAMP-dependent tRNA surveillance pathway"/>
    <property type="evidence" value="ECO:0007669"/>
    <property type="project" value="TreeGrafter"/>
</dbReference>
<keyword evidence="8" id="KW-0539">Nucleus</keyword>
<comment type="similarity">
    <text evidence="3">Belongs to the RRP40 family.</text>
</comment>
<sequence>MSTKIGDFAIPGDLFTEIKSHKGVTIVGPGLRRNEERPNSLFITQPGKLCFKAPNVYWIEGRRKRYIPKKGDLVVGIVTKKAGDTLRVDIGSAEFASLSLLAFEGATKKQKPDAQVGDLVYAKLLNAHKEMEPELVCIDSYSKAGRLGLLSNEGFLINLSPLQANRLLDVDNNPLLRTLGRKLVFEIAVGVNGKVWINAKKTKDVFTIIKSLELAEKHSDKDIMHSCRKIK</sequence>
<feature type="domain" description="K Homology" evidence="10">
    <location>
        <begin position="154"/>
        <end position="202"/>
    </location>
</feature>
<dbReference type="GO" id="GO:0005730">
    <property type="term" value="C:nucleolus"/>
    <property type="evidence" value="ECO:0007669"/>
    <property type="project" value="UniProtKB-SubCell"/>
</dbReference>
<dbReference type="SUPFAM" id="SSF54791">
    <property type="entry name" value="Eukaryotic type KH-domain (KH-domain type I)"/>
    <property type="match status" value="1"/>
</dbReference>
<dbReference type="InterPro" id="IPR026699">
    <property type="entry name" value="Exosome_RNA_bind1/RRP40/RRP4"/>
</dbReference>
<reference evidence="11" key="1">
    <citation type="submission" date="2021-12" db="EMBL/GenBank/DDBJ databases">
        <authorList>
            <person name="King R."/>
        </authorList>
    </citation>
    <scope>NUCLEOTIDE SEQUENCE</scope>
</reference>
<dbReference type="Pfam" id="PF21262">
    <property type="entry name" value="RRP40_S1"/>
    <property type="match status" value="1"/>
</dbReference>
<dbReference type="InterPro" id="IPR012340">
    <property type="entry name" value="NA-bd_OB-fold"/>
</dbReference>
<evidence type="ECO:0000256" key="8">
    <source>
        <dbReference type="ARBA" id="ARBA00023242"/>
    </source>
</evidence>
<comment type="subcellular location">
    <subcellularLocation>
        <location evidence="1">Cytoplasm</location>
    </subcellularLocation>
    <subcellularLocation>
        <location evidence="2">Nucleus</location>
        <location evidence="2">Nucleolus</location>
    </subcellularLocation>
</comment>
<dbReference type="FunFam" id="2.40.50.140:FF:000112">
    <property type="entry name" value="Exosome complex component RRP40"/>
    <property type="match status" value="1"/>
</dbReference>
<dbReference type="SUPFAM" id="SSF110324">
    <property type="entry name" value="Ribosomal L27 protein-like"/>
    <property type="match status" value="1"/>
</dbReference>
<evidence type="ECO:0000256" key="6">
    <source>
        <dbReference type="ARBA" id="ARBA00022835"/>
    </source>
</evidence>
<dbReference type="GO" id="GO:0000467">
    <property type="term" value="P:exonucleolytic trimming to generate mature 3'-end of 5.8S rRNA from tricistronic rRNA transcript (SSU-rRNA, 5.8S rRNA, LSU-rRNA)"/>
    <property type="evidence" value="ECO:0007669"/>
    <property type="project" value="TreeGrafter"/>
</dbReference>
<gene>
    <name evidence="11" type="ORF">MELIAE_LOCUS13154</name>
</gene>
<dbReference type="GO" id="GO:0071034">
    <property type="term" value="P:CUT catabolic process"/>
    <property type="evidence" value="ECO:0007669"/>
    <property type="project" value="TreeGrafter"/>
</dbReference>
<evidence type="ECO:0000313" key="11">
    <source>
        <dbReference type="EMBL" id="CAH0564664.1"/>
    </source>
</evidence>
<keyword evidence="12" id="KW-1185">Reference proteome</keyword>
<dbReference type="GO" id="GO:0010468">
    <property type="term" value="P:regulation of gene expression"/>
    <property type="evidence" value="ECO:0007669"/>
    <property type="project" value="UniProtKB-ARBA"/>
</dbReference>
<dbReference type="SUPFAM" id="SSF50249">
    <property type="entry name" value="Nucleic acid-binding proteins"/>
    <property type="match status" value="1"/>
</dbReference>
<evidence type="ECO:0000256" key="1">
    <source>
        <dbReference type="ARBA" id="ARBA00004496"/>
    </source>
</evidence>
<dbReference type="EMBL" id="OV121140">
    <property type="protein sequence ID" value="CAH0564664.1"/>
    <property type="molecule type" value="Genomic_DNA"/>
</dbReference>
<dbReference type="PANTHER" id="PTHR21321:SF1">
    <property type="entry name" value="EXOSOME COMPLEX COMPONENT RRP40"/>
    <property type="match status" value="1"/>
</dbReference>
<dbReference type="OrthoDB" id="340500at2759"/>
<dbReference type="Proteomes" id="UP001154078">
    <property type="component" value="Chromosome 9"/>
</dbReference>
<dbReference type="GO" id="GO:0071035">
    <property type="term" value="P:nuclear polyadenylation-dependent rRNA catabolic process"/>
    <property type="evidence" value="ECO:0007669"/>
    <property type="project" value="TreeGrafter"/>
</dbReference>
<dbReference type="GO" id="GO:0000176">
    <property type="term" value="C:nuclear exosome (RNase complex)"/>
    <property type="evidence" value="ECO:0007669"/>
    <property type="project" value="TreeGrafter"/>
</dbReference>
<dbReference type="Pfam" id="PF15985">
    <property type="entry name" value="KH_6"/>
    <property type="match status" value="1"/>
</dbReference>
<dbReference type="GO" id="GO:0034475">
    <property type="term" value="P:U4 snRNA 3'-end processing"/>
    <property type="evidence" value="ECO:0007669"/>
    <property type="project" value="TreeGrafter"/>
</dbReference>
<dbReference type="CDD" id="cd05790">
    <property type="entry name" value="S1_Rrp40"/>
    <property type="match status" value="1"/>
</dbReference>
<evidence type="ECO:0000256" key="3">
    <source>
        <dbReference type="ARBA" id="ARBA00007841"/>
    </source>
</evidence>